<accession>A0A366ETK7</accession>
<dbReference type="InterPro" id="IPR001036">
    <property type="entry name" value="Acrflvin-R"/>
</dbReference>
<proteinExistence type="predicted"/>
<feature type="transmembrane region" description="Helical" evidence="8">
    <location>
        <begin position="916"/>
        <end position="935"/>
    </location>
</feature>
<feature type="transmembrane region" description="Helical" evidence="8">
    <location>
        <begin position="433"/>
        <end position="459"/>
    </location>
</feature>
<dbReference type="GO" id="GO:0042910">
    <property type="term" value="F:xenobiotic transmembrane transporter activity"/>
    <property type="evidence" value="ECO:0007669"/>
    <property type="project" value="TreeGrafter"/>
</dbReference>
<reference evidence="9 10" key="1">
    <citation type="submission" date="2018-06" db="EMBL/GenBank/DDBJ databases">
        <title>Genomic Encyclopedia of Type Strains, Phase IV (KMG-IV): sequencing the most valuable type-strain genomes for metagenomic binning, comparative biology and taxonomic classification.</title>
        <authorList>
            <person name="Goeker M."/>
        </authorList>
    </citation>
    <scope>NUCLEOTIDE SEQUENCE [LARGE SCALE GENOMIC DNA]</scope>
    <source>
        <strain evidence="9 10">DSM 24875</strain>
    </source>
</reference>
<evidence type="ECO:0000256" key="8">
    <source>
        <dbReference type="SAM" id="Phobius"/>
    </source>
</evidence>
<comment type="caution">
    <text evidence="9">The sequence shown here is derived from an EMBL/GenBank/DDBJ whole genome shotgun (WGS) entry which is preliminary data.</text>
</comment>
<keyword evidence="4" id="KW-0997">Cell inner membrane</keyword>
<keyword evidence="5 8" id="KW-0812">Transmembrane</keyword>
<keyword evidence="3" id="KW-1003">Cell membrane</keyword>
<dbReference type="Gene3D" id="3.30.2090.10">
    <property type="entry name" value="Multidrug efflux transporter AcrB TolC docking domain, DN and DC subdomains"/>
    <property type="match status" value="3"/>
</dbReference>
<comment type="subcellular location">
    <subcellularLocation>
        <location evidence="1">Cell inner membrane</location>
        <topology evidence="1">Multi-pass membrane protein</topology>
    </subcellularLocation>
</comment>
<evidence type="ECO:0000256" key="2">
    <source>
        <dbReference type="ARBA" id="ARBA00022448"/>
    </source>
</evidence>
<dbReference type="Gene3D" id="3.30.70.1440">
    <property type="entry name" value="Multidrug efflux transporter AcrB pore domain"/>
    <property type="match status" value="2"/>
</dbReference>
<evidence type="ECO:0000313" key="10">
    <source>
        <dbReference type="Proteomes" id="UP000253529"/>
    </source>
</evidence>
<name>A0A366ETK7_9HYPH</name>
<dbReference type="PANTHER" id="PTHR32063">
    <property type="match status" value="1"/>
</dbReference>
<dbReference type="AlphaFoldDB" id="A0A366ETK7"/>
<gene>
    <name evidence="9" type="ORF">DFR50_13715</name>
</gene>
<feature type="transmembrane region" description="Helical" evidence="8">
    <location>
        <begin position="968"/>
        <end position="993"/>
    </location>
</feature>
<evidence type="ECO:0000256" key="5">
    <source>
        <dbReference type="ARBA" id="ARBA00022692"/>
    </source>
</evidence>
<sequence>MNNRFSEIFIRRPVATTLLTIGVILAGLLGYRQLPVAPLPQIDFPVISVQANMSGASPETMSSSVAAPLERHLGQIADVNEMTSQSTLGSTRVILQFGLDRSIDGAARDVQAAIVAARADLPTSLRQNPSYHKINPADAPIMVLAMTSSGHTPGQLYDIASNVLQQRLSQLPGVGQVNISGSALPAVRIEVNPTAVFRYGIGLEDIRAALASANANSPKGAIEDGAAHYQVYANDQATKAAQYRDLVIAYRNNAAVKLSDVAEVVDSVEDLRNAGLVNGRPGVAVVVSRQPGANIIDVVDAVHAELPRLIASLPGDVDLSIAVDRSTTIRQSLADTQRTLIVAVVLVILVVFAFLRSVRAAAIPSVAVPTSIIGTFGVMYLAGFSLDNLSLMALTISTGFVVDDAIVVLENVSRHLEAGMGRREAAIRGANEVGFTVLSISLSLIAVFAPLIFFGGIVGRLFNEFALTLSAAVMISLAVSLTTTPMMCALILPREHTRRRGRIYQASERAFDAALGFYRVTLRVALRHPAIVAMTLLATIWLNYDLFRYHVSYGLFPVQDTGLIIGAIQADQSISFQSMEKKFTELQTIVQDDPAVANVVGFTGGLQTNSGFIYVSLKPQAVRKVTADEVVNRLRGKLARVAGARLFMIAVSDLRAGGRQSNAAYQYTLLADDASQLAQWTPKLTEALTKSEIIKDVNSDQQQGGLETDIVIDRDTAMRLGLTLSAIDNTLYDAFGQRQVSVIYSAQNQYHVVMEVAPRYWQDPGTLDDLYVSTAGANPTGSQQTGLAAGLFKSSTGAQSTATSIATDAARNLATNALAASGHASASTGSAVSSSVEKMVPLSAFARVVPGHTPLSVNHQGLFPAATISFNLAPGKSLSQAQAEIDDTVRRIGMPSTVRGAFAGTAATFQQSQSSMPMLFGAALLTIYIVLGILYESLIHPLTILSTLFSASVGAALALWLSDTPFTVIAAIGVLLLIGVVKKNAIMMVDFALDAERRRGLDTREAIEQACLMRFRPIMMTTFAAIFGALPLAFGTGEGSELRHPLGITIVGGLIVSQALTLYTTPVVFIYLDSLGKMLGRLWNRYYLRGAPAPLPDAR</sequence>
<dbReference type="SUPFAM" id="SSF82693">
    <property type="entry name" value="Multidrug efflux transporter AcrB pore domain, PN1, PN2, PC1 and PC2 subdomains"/>
    <property type="match status" value="3"/>
</dbReference>
<dbReference type="Pfam" id="PF00873">
    <property type="entry name" value="ACR_tran"/>
    <property type="match status" value="2"/>
</dbReference>
<dbReference type="SUPFAM" id="SSF82866">
    <property type="entry name" value="Multidrug efflux transporter AcrB transmembrane domain"/>
    <property type="match status" value="2"/>
</dbReference>
<feature type="transmembrane region" description="Helical" evidence="8">
    <location>
        <begin position="1046"/>
        <end position="1072"/>
    </location>
</feature>
<keyword evidence="6 8" id="KW-1133">Transmembrane helix</keyword>
<dbReference type="GO" id="GO:0005886">
    <property type="term" value="C:plasma membrane"/>
    <property type="evidence" value="ECO:0007669"/>
    <property type="project" value="UniProtKB-SubCell"/>
</dbReference>
<dbReference type="PANTHER" id="PTHR32063:SF34">
    <property type="entry name" value="MULTIDRUG RESISTANCE PROTEIN MDTC"/>
    <property type="match status" value="1"/>
</dbReference>
<dbReference type="FunFam" id="1.20.1640.10:FF:000001">
    <property type="entry name" value="Efflux pump membrane transporter"/>
    <property type="match status" value="1"/>
</dbReference>
<evidence type="ECO:0000256" key="7">
    <source>
        <dbReference type="ARBA" id="ARBA00023136"/>
    </source>
</evidence>
<evidence type="ECO:0000256" key="1">
    <source>
        <dbReference type="ARBA" id="ARBA00004429"/>
    </source>
</evidence>
<feature type="transmembrane region" description="Helical" evidence="8">
    <location>
        <begin position="362"/>
        <end position="383"/>
    </location>
</feature>
<dbReference type="EMBL" id="QNRK01000037">
    <property type="protein sequence ID" value="RBP05030.1"/>
    <property type="molecule type" value="Genomic_DNA"/>
</dbReference>
<dbReference type="Proteomes" id="UP000253529">
    <property type="component" value="Unassembled WGS sequence"/>
</dbReference>
<dbReference type="Gene3D" id="3.30.70.1320">
    <property type="entry name" value="Multidrug efflux transporter AcrB pore domain like"/>
    <property type="match status" value="1"/>
</dbReference>
<dbReference type="SUPFAM" id="SSF82714">
    <property type="entry name" value="Multidrug efflux transporter AcrB TolC docking domain, DN and DC subdomains"/>
    <property type="match status" value="2"/>
</dbReference>
<evidence type="ECO:0000256" key="4">
    <source>
        <dbReference type="ARBA" id="ARBA00022519"/>
    </source>
</evidence>
<keyword evidence="2" id="KW-0813">Transport</keyword>
<keyword evidence="7 8" id="KW-0472">Membrane</keyword>
<feature type="transmembrane region" description="Helical" evidence="8">
    <location>
        <begin position="465"/>
        <end position="492"/>
    </location>
</feature>
<dbReference type="Gene3D" id="3.30.70.1430">
    <property type="entry name" value="Multidrug efflux transporter AcrB pore domain"/>
    <property type="match status" value="2"/>
</dbReference>
<dbReference type="InterPro" id="IPR027463">
    <property type="entry name" value="AcrB_DN_DC_subdom"/>
</dbReference>
<protein>
    <submittedName>
        <fullName evidence="9">Multidrug efflux pump</fullName>
    </submittedName>
</protein>
<evidence type="ECO:0000256" key="3">
    <source>
        <dbReference type="ARBA" id="ARBA00022475"/>
    </source>
</evidence>
<feature type="transmembrane region" description="Helical" evidence="8">
    <location>
        <begin position="339"/>
        <end position="355"/>
    </location>
</feature>
<evidence type="ECO:0000256" key="6">
    <source>
        <dbReference type="ARBA" id="ARBA00022989"/>
    </source>
</evidence>
<evidence type="ECO:0000313" key="9">
    <source>
        <dbReference type="EMBL" id="RBP05030.1"/>
    </source>
</evidence>
<organism evidence="9 10">
    <name type="scientific">Roseiarcus fermentans</name>
    <dbReference type="NCBI Taxonomy" id="1473586"/>
    <lineage>
        <taxon>Bacteria</taxon>
        <taxon>Pseudomonadati</taxon>
        <taxon>Pseudomonadota</taxon>
        <taxon>Alphaproteobacteria</taxon>
        <taxon>Hyphomicrobiales</taxon>
        <taxon>Roseiarcaceae</taxon>
        <taxon>Roseiarcus</taxon>
    </lineage>
</organism>
<dbReference type="PRINTS" id="PR00702">
    <property type="entry name" value="ACRIFLAVINRP"/>
</dbReference>
<dbReference type="RefSeq" id="WP_210209037.1">
    <property type="nucleotide sequence ID" value="NZ_QNRK01000037.1"/>
</dbReference>
<keyword evidence="10" id="KW-1185">Reference proteome</keyword>
<feature type="transmembrane region" description="Helical" evidence="8">
    <location>
        <begin position="1014"/>
        <end position="1034"/>
    </location>
</feature>
<feature type="transmembrane region" description="Helical" evidence="8">
    <location>
        <begin position="389"/>
        <end position="412"/>
    </location>
</feature>
<dbReference type="Gene3D" id="1.20.1640.10">
    <property type="entry name" value="Multidrug efflux transporter AcrB transmembrane domain"/>
    <property type="match status" value="3"/>
</dbReference>